<gene>
    <name evidence="2" type="ORF">SDC9_77534</name>
</gene>
<reference evidence="2" key="1">
    <citation type="submission" date="2019-08" db="EMBL/GenBank/DDBJ databases">
        <authorList>
            <person name="Kucharzyk K."/>
            <person name="Murdoch R.W."/>
            <person name="Higgins S."/>
            <person name="Loffler F."/>
        </authorList>
    </citation>
    <scope>NUCLEOTIDE SEQUENCE</scope>
</reference>
<name>A0A644YSY0_9ZZZZ</name>
<dbReference type="AlphaFoldDB" id="A0A644YSY0"/>
<feature type="compositionally biased region" description="Polar residues" evidence="1">
    <location>
        <begin position="82"/>
        <end position="96"/>
    </location>
</feature>
<evidence type="ECO:0000313" key="2">
    <source>
        <dbReference type="EMBL" id="MPM30981.1"/>
    </source>
</evidence>
<sequence length="156" mass="16197">MNDRNRYVMYGANPASAISTTPASGSAMFDRSASIGADTWVTATSRMTTSTSLESTKATTNIAHLEIQPRVASHEAPENANGARTTATSRSALRMSSDSHTIAAAAMARAARKMVRIAPTPGAPTFSAVSPATSRAILSPIVAVVSPAAWMMPTES</sequence>
<evidence type="ECO:0000256" key="1">
    <source>
        <dbReference type="SAM" id="MobiDB-lite"/>
    </source>
</evidence>
<protein>
    <submittedName>
        <fullName evidence="2">Uncharacterized protein</fullName>
    </submittedName>
</protein>
<comment type="caution">
    <text evidence="2">The sequence shown here is derived from an EMBL/GenBank/DDBJ whole genome shotgun (WGS) entry which is preliminary data.</text>
</comment>
<accession>A0A644YSY0</accession>
<organism evidence="2">
    <name type="scientific">bioreactor metagenome</name>
    <dbReference type="NCBI Taxonomy" id="1076179"/>
    <lineage>
        <taxon>unclassified sequences</taxon>
        <taxon>metagenomes</taxon>
        <taxon>ecological metagenomes</taxon>
    </lineage>
</organism>
<proteinExistence type="predicted"/>
<feature type="region of interest" description="Disordered" evidence="1">
    <location>
        <begin position="70"/>
        <end position="96"/>
    </location>
</feature>
<dbReference type="EMBL" id="VSSQ01005945">
    <property type="protein sequence ID" value="MPM30981.1"/>
    <property type="molecule type" value="Genomic_DNA"/>
</dbReference>